<keyword evidence="3" id="KW-1185">Reference proteome</keyword>
<comment type="caution">
    <text evidence="2">The sequence shown here is derived from an EMBL/GenBank/DDBJ whole genome shotgun (WGS) entry which is preliminary data.</text>
</comment>
<sequence length="207" mass="21559">MGGGGSKWRKVSVAAPGSIGEGAEAGGSQQPGQEGGGQHGEPRRSGSTADSGSLQSAAEEGSSVEQELDRALAECWLTPAGQATPAASRQAAPHNSLCVRLGQAENGATAGCQWESLLSCCTETVPGQHCDQTDPTAALSSTKLDMGNRNQPSPTYDLVTKSTQDLKNNNLANGFHINGKNTSQNSTPILYDYFEEELMASIVKEYS</sequence>
<gene>
    <name evidence="2" type="ORF">chiPu_0002304</name>
</gene>
<reference evidence="2 3" key="1">
    <citation type="journal article" date="2018" name="Nat. Ecol. Evol.">
        <title>Shark genomes provide insights into elasmobranch evolution and the origin of vertebrates.</title>
        <authorList>
            <person name="Hara Y"/>
            <person name="Yamaguchi K"/>
            <person name="Onimaru K"/>
            <person name="Kadota M"/>
            <person name="Koyanagi M"/>
            <person name="Keeley SD"/>
            <person name="Tatsumi K"/>
            <person name="Tanaka K"/>
            <person name="Motone F"/>
            <person name="Kageyama Y"/>
            <person name="Nozu R"/>
            <person name="Adachi N"/>
            <person name="Nishimura O"/>
            <person name="Nakagawa R"/>
            <person name="Tanegashima C"/>
            <person name="Kiyatake I"/>
            <person name="Matsumoto R"/>
            <person name="Murakumo K"/>
            <person name="Nishida K"/>
            <person name="Terakita A"/>
            <person name="Kuratani S"/>
            <person name="Sato K"/>
            <person name="Hyodo S Kuraku.S."/>
        </authorList>
    </citation>
    <scope>NUCLEOTIDE SEQUENCE [LARGE SCALE GENOMIC DNA]</scope>
</reference>
<feature type="region of interest" description="Disordered" evidence="1">
    <location>
        <begin position="1"/>
        <end position="66"/>
    </location>
</feature>
<evidence type="ECO:0000313" key="2">
    <source>
        <dbReference type="EMBL" id="GCC23906.1"/>
    </source>
</evidence>
<evidence type="ECO:0000256" key="1">
    <source>
        <dbReference type="SAM" id="MobiDB-lite"/>
    </source>
</evidence>
<proteinExistence type="predicted"/>
<accession>A0A401S0J0</accession>
<feature type="compositionally biased region" description="Polar residues" evidence="1">
    <location>
        <begin position="45"/>
        <end position="56"/>
    </location>
</feature>
<dbReference type="AlphaFoldDB" id="A0A401S0J0"/>
<dbReference type="Proteomes" id="UP000287033">
    <property type="component" value="Unassembled WGS sequence"/>
</dbReference>
<dbReference type="EMBL" id="BEZZ01000042">
    <property type="protein sequence ID" value="GCC23906.1"/>
    <property type="molecule type" value="Genomic_DNA"/>
</dbReference>
<name>A0A401S0J0_CHIPU</name>
<protein>
    <submittedName>
        <fullName evidence="2">Uncharacterized protein</fullName>
    </submittedName>
</protein>
<evidence type="ECO:0000313" key="3">
    <source>
        <dbReference type="Proteomes" id="UP000287033"/>
    </source>
</evidence>
<organism evidence="2 3">
    <name type="scientific">Chiloscyllium punctatum</name>
    <name type="common">Brownbanded bambooshark</name>
    <name type="synonym">Hemiscyllium punctatum</name>
    <dbReference type="NCBI Taxonomy" id="137246"/>
    <lineage>
        <taxon>Eukaryota</taxon>
        <taxon>Metazoa</taxon>
        <taxon>Chordata</taxon>
        <taxon>Craniata</taxon>
        <taxon>Vertebrata</taxon>
        <taxon>Chondrichthyes</taxon>
        <taxon>Elasmobranchii</taxon>
        <taxon>Galeomorphii</taxon>
        <taxon>Galeoidea</taxon>
        <taxon>Orectolobiformes</taxon>
        <taxon>Hemiscylliidae</taxon>
        <taxon>Chiloscyllium</taxon>
    </lineage>
</organism>
<dbReference type="OrthoDB" id="9950695at2759"/>